<dbReference type="Proteomes" id="UP000050827">
    <property type="component" value="Unassembled WGS sequence"/>
</dbReference>
<organism evidence="1 2">
    <name type="scientific">Flagellimonas eckloniae</name>
    <dbReference type="NCBI Taxonomy" id="346185"/>
    <lineage>
        <taxon>Bacteria</taxon>
        <taxon>Pseudomonadati</taxon>
        <taxon>Bacteroidota</taxon>
        <taxon>Flavobacteriia</taxon>
        <taxon>Flavobacteriales</taxon>
        <taxon>Flavobacteriaceae</taxon>
        <taxon>Flagellimonas</taxon>
    </lineage>
</organism>
<keyword evidence="2" id="KW-1185">Reference proteome</keyword>
<dbReference type="STRING" id="346185.AAY42_08700"/>
<dbReference type="PATRIC" id="fig|1547436.3.peg.1791"/>
<evidence type="ECO:0008006" key="3">
    <source>
        <dbReference type="Google" id="ProtNLM"/>
    </source>
</evidence>
<dbReference type="AlphaFoldDB" id="A0A0N8WGJ6"/>
<name>A0A0N8WGJ6_9FLAO</name>
<comment type="caution">
    <text evidence="1">The sequence shown here is derived from an EMBL/GenBank/DDBJ whole genome shotgun (WGS) entry which is preliminary data.</text>
</comment>
<protein>
    <recommendedName>
        <fullName evidence="3">Beta-hexosaminidase bacterial type N-terminal domain-containing protein</fullName>
    </recommendedName>
</protein>
<dbReference type="EMBL" id="LCTZ01000002">
    <property type="protein sequence ID" value="KQC31683.1"/>
    <property type="molecule type" value="Genomic_DNA"/>
</dbReference>
<reference evidence="1 2" key="1">
    <citation type="submission" date="2015-04" db="EMBL/GenBank/DDBJ databases">
        <title>Complete genome of flavobacterium.</title>
        <authorList>
            <person name="Kwon Y.M."/>
            <person name="Kim S.-J."/>
        </authorList>
    </citation>
    <scope>NUCLEOTIDE SEQUENCE [LARGE SCALE GENOMIC DNA]</scope>
    <source>
        <strain evidence="1 2">DK169</strain>
    </source>
</reference>
<sequence length="699" mass="80879">MILLFLISLLGCNEKPIDITIYADQNIQDEVSYGIEKINTQLAKNEGKIRFSSNEKEADIVLVIVPQKDLDSEKNDGFDLIKSGDGYKISSECNRGLLYGLLHIEEQLSNGKNWGNLEAKSVTAHHDFRAIKFNLPWYSYRSGENLSVHTETCKDLKFWETFLDMMVENKFNALTLWNMHPYMYMVKSTSFPKASPFNDEEMAEWETFWKHLFKMAKDRGIDTYIVNWNIFLPEEFAKEYNVGSYSSEKGKNHFGEGENNQDVEDYTREVVTQTINTYEDLTGIGITLGERMGGMTSKERSDWANRTMIAGLKAANRKARLIYRAPLSAGKENSGTVSTSAEKLTRNAVENMGMDDDVWIEFKFNWSHAHSSPKLSIVHGGMLTDTYWEPYSEKYKAVWTMRNEDFFVMRWGDPDFIREFLDLNSQKYVGGCIIGSETYIPAKDFITKEEYRTWDYAFQRQWLFYKVWGNLLYDRQTSDDYFSMAFADKFGLDDGTELVEAWKLASKNPNRLASFFGSTWDATIYSEGFKTNNGKFIDIDKFISRNVLDSTYVNIRDFVVGNYDKETQVNPLELAEKTENQSARILEILKAQRKNEVSADLEIELTDLEFWANYGHYFASKIRAGVALESFRTGKDVEGQTKAVEILENGKIYWNNMVELVERYNVAVMPHQFDKEFSWREHLTDIDKDIIIAKNASVQ</sequence>
<gene>
    <name evidence="1" type="ORF">AAY42_08700</name>
</gene>
<evidence type="ECO:0000313" key="2">
    <source>
        <dbReference type="Proteomes" id="UP000050827"/>
    </source>
</evidence>
<evidence type="ECO:0000313" key="1">
    <source>
        <dbReference type="EMBL" id="KQC31683.1"/>
    </source>
</evidence>
<proteinExistence type="predicted"/>
<accession>A0A0N8WGJ6</accession>